<evidence type="ECO:0000313" key="3">
    <source>
        <dbReference type="Proteomes" id="UP001144313"/>
    </source>
</evidence>
<feature type="region of interest" description="Disordered" evidence="1">
    <location>
        <begin position="1"/>
        <end position="28"/>
    </location>
</feature>
<accession>A0A9W6GBH1</accession>
<evidence type="ECO:0000313" key="2">
    <source>
        <dbReference type="EMBL" id="GLI43673.1"/>
    </source>
</evidence>
<dbReference type="EMBL" id="BSDT01000001">
    <property type="protein sequence ID" value="GLI43673.1"/>
    <property type="molecule type" value="Genomic_DNA"/>
</dbReference>
<dbReference type="Proteomes" id="UP001144313">
    <property type="component" value="Unassembled WGS sequence"/>
</dbReference>
<proteinExistence type="predicted"/>
<dbReference type="SUPFAM" id="SSF159888">
    <property type="entry name" value="YdhG-like"/>
    <property type="match status" value="1"/>
</dbReference>
<dbReference type="AlphaFoldDB" id="A0A9W6GBH1"/>
<comment type="caution">
    <text evidence="2">The sequence shown here is derived from an EMBL/GenBank/DDBJ whole genome shotgun (WGS) entry which is preliminary data.</text>
</comment>
<gene>
    <name evidence="2" type="ORF">GALLR39Z86_35230</name>
</gene>
<reference evidence="2" key="1">
    <citation type="submission" date="2022-12" db="EMBL/GenBank/DDBJ databases">
        <title>Reference genome sequencing for broad-spectrum identification of bacterial and archaeal isolates by mass spectrometry.</title>
        <authorList>
            <person name="Sekiguchi Y."/>
            <person name="Tourlousse D.M."/>
        </authorList>
    </citation>
    <scope>NUCLEOTIDE SEQUENCE</scope>
    <source>
        <strain evidence="2">LLR39Z86</strain>
    </source>
</reference>
<protein>
    <recommendedName>
        <fullName evidence="4">YdhG-like domain-containing protein</fullName>
    </recommendedName>
</protein>
<dbReference type="RefSeq" id="WP_270116799.1">
    <property type="nucleotide sequence ID" value="NZ_BAAAOL010000017.1"/>
</dbReference>
<sequence>MTDGLSNEERAAVKARAKELRDADRGKDKDEAALLKAIAEMDEPDRALAQRIHAVVTAAAPELVAKTWYGQPAYARPGKGGKVVVFFRSGLKDKERYSSLGFSAEANLDEGGFWPTSYAVTDLDEAAEAALFQLVKRAVS</sequence>
<evidence type="ECO:0008006" key="4">
    <source>
        <dbReference type="Google" id="ProtNLM"/>
    </source>
</evidence>
<feature type="compositionally biased region" description="Basic and acidic residues" evidence="1">
    <location>
        <begin position="7"/>
        <end position="28"/>
    </location>
</feature>
<organism evidence="2 3">
    <name type="scientific">Glycomyces algeriensis</name>
    <dbReference type="NCBI Taxonomy" id="256037"/>
    <lineage>
        <taxon>Bacteria</taxon>
        <taxon>Bacillati</taxon>
        <taxon>Actinomycetota</taxon>
        <taxon>Actinomycetes</taxon>
        <taxon>Glycomycetales</taxon>
        <taxon>Glycomycetaceae</taxon>
        <taxon>Glycomyces</taxon>
    </lineage>
</organism>
<keyword evidence="3" id="KW-1185">Reference proteome</keyword>
<evidence type="ECO:0000256" key="1">
    <source>
        <dbReference type="SAM" id="MobiDB-lite"/>
    </source>
</evidence>
<name>A0A9W6GBH1_9ACTN</name>